<dbReference type="Pfam" id="PF12796">
    <property type="entry name" value="Ank_2"/>
    <property type="match status" value="1"/>
</dbReference>
<organism evidence="3 4">
    <name type="scientific">Thiorhodococcus drewsii AZ1</name>
    <dbReference type="NCBI Taxonomy" id="765913"/>
    <lineage>
        <taxon>Bacteria</taxon>
        <taxon>Pseudomonadati</taxon>
        <taxon>Pseudomonadota</taxon>
        <taxon>Gammaproteobacteria</taxon>
        <taxon>Chromatiales</taxon>
        <taxon>Chromatiaceae</taxon>
        <taxon>Thiorhodococcus</taxon>
    </lineage>
</organism>
<dbReference type="EMBL" id="AFWT01000005">
    <property type="protein sequence ID" value="EGV32770.1"/>
    <property type="molecule type" value="Genomic_DNA"/>
</dbReference>
<dbReference type="InterPro" id="IPR025406">
    <property type="entry name" value="DUF4132"/>
</dbReference>
<dbReference type="PROSITE" id="PS50088">
    <property type="entry name" value="ANK_REPEAT"/>
    <property type="match status" value="1"/>
</dbReference>
<gene>
    <name evidence="3" type="ORF">ThidrDRAFT_0890</name>
</gene>
<dbReference type="PROSITE" id="PS50297">
    <property type="entry name" value="ANK_REP_REGION"/>
    <property type="match status" value="1"/>
</dbReference>
<comment type="caution">
    <text evidence="3">The sequence shown here is derived from an EMBL/GenBank/DDBJ whole genome shotgun (WGS) entry which is preliminary data.</text>
</comment>
<protein>
    <submittedName>
        <fullName evidence="3">Ankyrin</fullName>
    </submittedName>
</protein>
<keyword evidence="4" id="KW-1185">Reference proteome</keyword>
<keyword evidence="1" id="KW-0040">ANK repeat</keyword>
<sequence>MGTLTTAIQEDDAQAIEQALTPDSLENPIDDQGLTPLGYAVEHQRPGAVALLLTQGADPMRLDASGKTPLLRALEGGRETAELVLDAIVERGLINGDCRRVIMRVLMGRWVESEDRRACLDPLGIDRKRQAALFDQFDRYEAKRRAVALVERLRAFCGAYVEMAAGLSGVPDAPDTETLFGFLMHESDAEPVTAWLLALKARIEAGARPDVAWQDYRPLLAEVRNLDADQRTGEVYARWVMLEAPFFSIEALVAGRIAAEAAINVDTQAKAITRAARAGLFDLRGWILTIVSGIDFEEGADADNPWLALVDERTRTFMLEHPRRLRNDAFQYLAGVMDLLGSAFDGFAGFVAALTPSQRVAFAAHHLSACKGQPGGWLAMARVLASEGLLPAQLPARGDSASWDGMADWLIAEVGSDLTLELLERIGADGARRCYRWSDSVQGQVQARVLSHWVEAHPDGVDRLRASHLCLVGDRALLRRLILDSRCDSELQEVAIANLGWQLDGLAPDEELLALRRADCLRIWCEQPSILPDEWMDWFWAHRVAGDERVLLLKAFSQAASVTEDEEDEEGGALAEVAGPALDRLRDWYLQDPALSDRAFSTIEEVDWRVANAAWDWLGFASRRAVLNALASELDGAGDYRLNHWLNQPSVVALLDRGMADDPAPLLAQRDAARWALLHLCEAGFEASLPQLQALASQKTVLPHAAKGLARISPGRLRDAGLLSDSRKAVRDLALRGLCERSDADAAPVLEDCLGERASRWTDIQRGHILDRLEHFGRDVSDLDPLMGADLAAFEAQALKGLKGKRSDALERLWNPRIEDLDLPFSRDALHWSCMLVRDEEWGQMPRGVRQLWALLGTEQRAELASRLVDAWGQGAADNKDRWVLRLASAFGDDRLVPQLKELVALWNKKHYQRAGWVVGTLGELDTTYALFTLDEIRKTGKYRDVVRGDAYQALRHAAERRGLPLQELYDELVPTLDMGPDGLVLDVGPYVYRALLMPDLSLRVIHGGTGKQSKSLPKAKKDEDPALRAVAESRFALLKKNVKPVVQQLGPRLEEAFDCGKSWSTGRWQQLFLEHPILLLVGKSLIWSGTTAQGVQSFRISEDGSLIDREDEPVVLVEGEVRLWHPLESTEAEIAGWRDHFADYELTPFIVQTEAPVNGLEDEERASLSLSRFSGAKAPWGNVKRLMTKWDYRVADQDGTHIFGYTHGYPLSRIRVEIGMQECQISMSFDEDCILGDLEFRRMGEEWGSSNLLALGEVPPRLVATVIEKLRILTKS</sequence>
<reference evidence="3 4" key="1">
    <citation type="submission" date="2011-06" db="EMBL/GenBank/DDBJ databases">
        <title>The draft genome of Thiorhodococcus drewsii AZ1.</title>
        <authorList>
            <consortium name="US DOE Joint Genome Institute (JGI-PGF)"/>
            <person name="Lucas S."/>
            <person name="Han J."/>
            <person name="Lapidus A."/>
            <person name="Cheng J.-F."/>
            <person name="Goodwin L."/>
            <person name="Pitluck S."/>
            <person name="Peters L."/>
            <person name="Land M.L."/>
            <person name="Hauser L."/>
            <person name="Vogl K."/>
            <person name="Liu Z."/>
            <person name="Imhoff J."/>
            <person name="Thiel V."/>
            <person name="Frigaard N.-U."/>
            <person name="Bryant D.A."/>
            <person name="Woyke T.J."/>
        </authorList>
    </citation>
    <scope>NUCLEOTIDE SEQUENCE [LARGE SCALE GENOMIC DNA]</scope>
    <source>
        <strain evidence="3 4">AZ1</strain>
    </source>
</reference>
<feature type="domain" description="DUF4132" evidence="2">
    <location>
        <begin position="1011"/>
        <end position="1190"/>
    </location>
</feature>
<evidence type="ECO:0000256" key="1">
    <source>
        <dbReference type="PROSITE-ProRule" id="PRU00023"/>
    </source>
</evidence>
<dbReference type="InterPro" id="IPR036770">
    <property type="entry name" value="Ankyrin_rpt-contain_sf"/>
</dbReference>
<evidence type="ECO:0000313" key="4">
    <source>
        <dbReference type="Proteomes" id="UP000004200"/>
    </source>
</evidence>
<name>G2DXX8_9GAMM</name>
<dbReference type="Gene3D" id="1.25.40.20">
    <property type="entry name" value="Ankyrin repeat-containing domain"/>
    <property type="match status" value="1"/>
</dbReference>
<evidence type="ECO:0000259" key="2">
    <source>
        <dbReference type="Pfam" id="PF13569"/>
    </source>
</evidence>
<proteinExistence type="predicted"/>
<dbReference type="Pfam" id="PF13569">
    <property type="entry name" value="DUF4132"/>
    <property type="match status" value="1"/>
</dbReference>
<accession>G2DXX8</accession>
<dbReference type="STRING" id="765913.ThidrDRAFT_0890"/>
<dbReference type="OrthoDB" id="9763697at2"/>
<evidence type="ECO:0000313" key="3">
    <source>
        <dbReference type="EMBL" id="EGV32770.1"/>
    </source>
</evidence>
<dbReference type="SUPFAM" id="SSF48403">
    <property type="entry name" value="Ankyrin repeat"/>
    <property type="match status" value="1"/>
</dbReference>
<dbReference type="eggNOG" id="COG3831">
    <property type="taxonomic scope" value="Bacteria"/>
</dbReference>
<feature type="repeat" description="ANK" evidence="1">
    <location>
        <begin position="32"/>
        <end position="64"/>
    </location>
</feature>
<dbReference type="AlphaFoldDB" id="G2DXX8"/>
<dbReference type="Proteomes" id="UP000004200">
    <property type="component" value="Unassembled WGS sequence"/>
</dbReference>
<dbReference type="InterPro" id="IPR002110">
    <property type="entry name" value="Ankyrin_rpt"/>
</dbReference>
<dbReference type="RefSeq" id="WP_007039605.1">
    <property type="nucleotide sequence ID" value="NZ_AFWT01000005.1"/>
</dbReference>